<sequence>MPLPFRRLILLIVALALFSLITDWLILRRIEGEEGNENGNNERKEKNEKRSLSSCELPDELAVSAMKRMKNEECKDRLREVACAIEEKRLHETFPHSTCPLYDSGRKDQYIGCYADSKGNRLLSNHSFTWKNDNSREKCGLMCSRAGYVYYGLEFGVECFCGNWIEGGRKIDEEKCRTHSCSSGMEKCGGFESIAVYATGMTKPLIWPQPKYIEVDHNKEYDIRILFVLQLNGRNVRQVRQMLRSVYSRKHHYYIHVDSRQKYMLNGINLVRLYLSPQMGLIILRLRERGDRKGRKFVSERAQKHIVSLLFFPIFELLPFFDRQYGEELLFFLWSSMLFRQSSLDLEWDYIINMSESDELVLSLKELEAQLDSHRGHSFLATHGHSTGRFLEKQGFDYVFLECENRMWRVAHRPSFPSNIGLNGGSDWIVLYRSLAEYSISNEELPTKLKRLFSSVILPVESFFHSLAVNSRFCSSVVGGNLRMTNWNRKQGCRCAWLKKVVDWCGCSPLAFTSETSIKFTLETAQKRGVYFARKFDSVVSNEAILKAYLQSTRFSSLDFDLSHPRANSSLVNIFNVDVDRSSLSHSSFLRSLLPLSTHGRVIDLFMYKQSDHSEEQLVVLFEDGMNDHSERLFRFTNYVNIEEEDSNIGPFFLSSLDIGTDFDHKEEILRGFSKFIPEGGEVTLVLEWILIGETNTSKSSPECIVEWRDRRGIILATHTLQPYDSTRGRQFVQLNLSLLKDAEAGEWTVTVTDGSSRPLGTINFSVFSSDDFISRRTIEKLYRLEDECIGISMDRGRLLEHLSSLARRLITSNAINNELGEITRILQGVTPRSLNLTLPSSSSLLQNGAPILYSAIAESPSMHCSMFGFRTRNDVIPMHDHPTMHGFIRVLRGSLRITSFSLLPTSTLDTPEVRFNGERDVSERDGCIYLSPQMDNIHQVRSLEDGTFFFDLLIPGYKEVDCTYFQLPNPLPAVGTEMELQRCSTPSSYSCLHLPYDTQYYEE</sequence>
<evidence type="ECO:0000256" key="8">
    <source>
        <dbReference type="ARBA" id="ARBA00022679"/>
    </source>
</evidence>
<evidence type="ECO:0000256" key="3">
    <source>
        <dbReference type="ARBA" id="ARBA00004840"/>
    </source>
</evidence>
<dbReference type="InterPro" id="IPR011051">
    <property type="entry name" value="RmlC_Cupin_sf"/>
</dbReference>
<keyword evidence="16" id="KW-0333">Golgi apparatus</keyword>
<dbReference type="PANTHER" id="PTHR46025">
    <property type="entry name" value="XYLOSYLTRANSFERASE OXT"/>
    <property type="match status" value="1"/>
</dbReference>
<keyword evidence="13" id="KW-1133">Transmembrane helix</keyword>
<dbReference type="GO" id="GO:0005789">
    <property type="term" value="C:endoplasmic reticulum membrane"/>
    <property type="evidence" value="ECO:0007669"/>
    <property type="project" value="UniProtKB-SubCell"/>
</dbReference>
<comment type="pathway">
    <text evidence="3">Glycan metabolism; chondroitin sulfate biosynthesis.</text>
</comment>
<organism evidence="22 23">
    <name type="scientific">Pristionchus pacificus</name>
    <name type="common">Parasitic nematode worm</name>
    <dbReference type="NCBI Taxonomy" id="54126"/>
    <lineage>
        <taxon>Eukaryota</taxon>
        <taxon>Metazoa</taxon>
        <taxon>Ecdysozoa</taxon>
        <taxon>Nematoda</taxon>
        <taxon>Chromadorea</taxon>
        <taxon>Rhabditida</taxon>
        <taxon>Rhabditina</taxon>
        <taxon>Diplogasteromorpha</taxon>
        <taxon>Diplogasteroidea</taxon>
        <taxon>Neodiplogasteridae</taxon>
        <taxon>Pristionchus</taxon>
    </lineage>
</organism>
<protein>
    <recommendedName>
        <fullName evidence="6">protein xylosyltransferase</fullName>
        <ecNumber evidence="6">2.4.2.26</ecNumber>
    </recommendedName>
    <alternativeName>
        <fullName evidence="20">Peptide O-xylosyltransferase</fullName>
    </alternativeName>
</protein>
<evidence type="ECO:0000256" key="5">
    <source>
        <dbReference type="ARBA" id="ARBA00010195"/>
    </source>
</evidence>
<dbReference type="SUPFAM" id="SSF51182">
    <property type="entry name" value="RmlC-like cupins"/>
    <property type="match status" value="1"/>
</dbReference>
<evidence type="ECO:0000256" key="1">
    <source>
        <dbReference type="ARBA" id="ARBA00004323"/>
    </source>
</evidence>
<evidence type="ECO:0000256" key="18">
    <source>
        <dbReference type="ARBA" id="ARBA00023157"/>
    </source>
</evidence>
<keyword evidence="14" id="KW-0560">Oxidoreductase</keyword>
<dbReference type="Proteomes" id="UP000005239">
    <property type="component" value="Unassembled WGS sequence"/>
</dbReference>
<evidence type="ECO:0000256" key="11">
    <source>
        <dbReference type="ARBA" id="ARBA00022824"/>
    </source>
</evidence>
<dbReference type="InterPro" id="IPR003406">
    <property type="entry name" value="Glyco_trans_14"/>
</dbReference>
<evidence type="ECO:0000313" key="23">
    <source>
        <dbReference type="Proteomes" id="UP000005239"/>
    </source>
</evidence>
<proteinExistence type="inferred from homology"/>
<dbReference type="PANTHER" id="PTHR46025:SF3">
    <property type="entry name" value="XYLOSYLTRANSFERASE OXT"/>
    <property type="match status" value="1"/>
</dbReference>
<dbReference type="GO" id="GO:0050650">
    <property type="term" value="P:chondroitin sulfate proteoglycan biosynthetic process"/>
    <property type="evidence" value="ECO:0000318"/>
    <property type="project" value="GO_Central"/>
</dbReference>
<dbReference type="PROSITE" id="PS51212">
    <property type="entry name" value="WSC"/>
    <property type="match status" value="1"/>
</dbReference>
<evidence type="ECO:0000313" key="22">
    <source>
        <dbReference type="EnsemblMetazoa" id="PPA40242.1"/>
    </source>
</evidence>
<dbReference type="GO" id="GO:0000139">
    <property type="term" value="C:Golgi membrane"/>
    <property type="evidence" value="ECO:0007669"/>
    <property type="project" value="UniProtKB-SubCell"/>
</dbReference>
<comment type="similarity">
    <text evidence="5">Belongs to the glycosyltransferase 14 family. XylT subfamily.</text>
</comment>
<dbReference type="InterPro" id="IPR012864">
    <property type="entry name" value="PCO/ADO"/>
</dbReference>
<evidence type="ECO:0000256" key="17">
    <source>
        <dbReference type="ARBA" id="ARBA00023136"/>
    </source>
</evidence>
<dbReference type="Pfam" id="PF02485">
    <property type="entry name" value="Branch"/>
    <property type="match status" value="1"/>
</dbReference>
<dbReference type="GO" id="GO:0046872">
    <property type="term" value="F:metal ion binding"/>
    <property type="evidence" value="ECO:0007669"/>
    <property type="project" value="UniProtKB-KW"/>
</dbReference>
<accession>A0A2A6BWE7</accession>
<dbReference type="Gene3D" id="2.60.120.10">
    <property type="entry name" value="Jelly Rolls"/>
    <property type="match status" value="1"/>
</dbReference>
<dbReference type="InterPro" id="IPR002889">
    <property type="entry name" value="WSC_carb-bd"/>
</dbReference>
<accession>A0A8R1YXA5</accession>
<keyword evidence="8" id="KW-0808">Transferase</keyword>
<comment type="pathway">
    <text evidence="4">Glycan metabolism; heparan sulfate biosynthesis.</text>
</comment>
<dbReference type="InterPro" id="IPR043538">
    <property type="entry name" value="XYLT"/>
</dbReference>
<dbReference type="EC" id="2.4.2.26" evidence="6"/>
<evidence type="ECO:0000256" key="4">
    <source>
        <dbReference type="ARBA" id="ARBA00005093"/>
    </source>
</evidence>
<dbReference type="GO" id="GO:0030158">
    <property type="term" value="F:protein xylosyltransferase activity"/>
    <property type="evidence" value="ECO:0000318"/>
    <property type="project" value="GO_Central"/>
</dbReference>
<dbReference type="CDD" id="cd20289">
    <property type="entry name" value="cupin_ADO"/>
    <property type="match status" value="1"/>
</dbReference>
<keyword evidence="19" id="KW-0325">Glycoprotein</keyword>
<dbReference type="EnsemblMetazoa" id="PPA40242.1">
    <property type="protein sequence ID" value="PPA40242.1"/>
    <property type="gene ID" value="WBGene00278611"/>
</dbReference>
<evidence type="ECO:0000256" key="13">
    <source>
        <dbReference type="ARBA" id="ARBA00022989"/>
    </source>
</evidence>
<comment type="catalytic activity">
    <reaction evidence="21">
        <text>UDP-alpha-D-xylose + L-seryl-[protein] = 3-O-(beta-D-xylosyl)-L-seryl-[protein] + UDP + H(+)</text>
        <dbReference type="Rhea" id="RHEA:50192"/>
        <dbReference type="Rhea" id="RHEA-COMP:9863"/>
        <dbReference type="Rhea" id="RHEA-COMP:12567"/>
        <dbReference type="ChEBI" id="CHEBI:15378"/>
        <dbReference type="ChEBI" id="CHEBI:29999"/>
        <dbReference type="ChEBI" id="CHEBI:57632"/>
        <dbReference type="ChEBI" id="CHEBI:58223"/>
        <dbReference type="ChEBI" id="CHEBI:132085"/>
        <dbReference type="EC" id="2.4.2.26"/>
    </reaction>
</comment>
<dbReference type="SMART" id="SM00321">
    <property type="entry name" value="WSC"/>
    <property type="match status" value="1"/>
</dbReference>
<comment type="subcellular location">
    <subcellularLocation>
        <location evidence="2">Endoplasmic reticulum membrane</location>
        <topology evidence="2">Single-pass type II membrane protein</topology>
    </subcellularLocation>
    <subcellularLocation>
        <location evidence="1">Golgi apparatus membrane</location>
        <topology evidence="1">Single-pass type II membrane protein</topology>
    </subcellularLocation>
</comment>
<keyword evidence="10" id="KW-0479">Metal-binding</keyword>
<keyword evidence="17" id="KW-0472">Membrane</keyword>
<keyword evidence="23" id="KW-1185">Reference proteome</keyword>
<keyword evidence="11" id="KW-0256">Endoplasmic reticulum</keyword>
<keyword evidence="12" id="KW-0735">Signal-anchor</keyword>
<evidence type="ECO:0000256" key="6">
    <source>
        <dbReference type="ARBA" id="ARBA00011972"/>
    </source>
</evidence>
<evidence type="ECO:0000256" key="9">
    <source>
        <dbReference type="ARBA" id="ARBA00022692"/>
    </source>
</evidence>
<dbReference type="InterPro" id="IPR014710">
    <property type="entry name" value="RmlC-like_jellyroll"/>
</dbReference>
<evidence type="ECO:0000256" key="21">
    <source>
        <dbReference type="ARBA" id="ARBA00047847"/>
    </source>
</evidence>
<evidence type="ECO:0000256" key="16">
    <source>
        <dbReference type="ARBA" id="ARBA00023034"/>
    </source>
</evidence>
<evidence type="ECO:0000256" key="7">
    <source>
        <dbReference type="ARBA" id="ARBA00022676"/>
    </source>
</evidence>
<evidence type="ECO:0000256" key="20">
    <source>
        <dbReference type="ARBA" id="ARBA00042865"/>
    </source>
</evidence>
<dbReference type="Pfam" id="PF01822">
    <property type="entry name" value="WSC"/>
    <property type="match status" value="1"/>
</dbReference>
<keyword evidence="15" id="KW-0408">Iron</keyword>
<keyword evidence="18" id="KW-1015">Disulfide bond</keyword>
<keyword evidence="7" id="KW-0328">Glycosyltransferase</keyword>
<keyword evidence="9" id="KW-0812">Transmembrane</keyword>
<dbReference type="Pfam" id="PF07847">
    <property type="entry name" value="PCO_ADO"/>
    <property type="match status" value="1"/>
</dbReference>
<reference evidence="23" key="1">
    <citation type="journal article" date="2008" name="Nat. Genet.">
        <title>The Pristionchus pacificus genome provides a unique perspective on nematode lifestyle and parasitism.</title>
        <authorList>
            <person name="Dieterich C."/>
            <person name="Clifton S.W."/>
            <person name="Schuster L.N."/>
            <person name="Chinwalla A."/>
            <person name="Delehaunty K."/>
            <person name="Dinkelacker I."/>
            <person name="Fulton L."/>
            <person name="Fulton R."/>
            <person name="Godfrey J."/>
            <person name="Minx P."/>
            <person name="Mitreva M."/>
            <person name="Roeseler W."/>
            <person name="Tian H."/>
            <person name="Witte H."/>
            <person name="Yang S.P."/>
            <person name="Wilson R.K."/>
            <person name="Sommer R.J."/>
        </authorList>
    </citation>
    <scope>NUCLEOTIDE SEQUENCE [LARGE SCALE GENOMIC DNA]</scope>
    <source>
        <strain evidence="23">PS312</strain>
    </source>
</reference>
<evidence type="ECO:0000256" key="19">
    <source>
        <dbReference type="ARBA" id="ARBA00023180"/>
    </source>
</evidence>
<name>A0A2A6BWE7_PRIPA</name>
<evidence type="ECO:0000256" key="14">
    <source>
        <dbReference type="ARBA" id="ARBA00023002"/>
    </source>
</evidence>
<evidence type="ECO:0000256" key="2">
    <source>
        <dbReference type="ARBA" id="ARBA00004648"/>
    </source>
</evidence>
<gene>
    <name evidence="22" type="primary">WBGene00278611</name>
</gene>
<reference evidence="22" key="2">
    <citation type="submission" date="2022-06" db="UniProtKB">
        <authorList>
            <consortium name="EnsemblMetazoa"/>
        </authorList>
    </citation>
    <scope>IDENTIFICATION</scope>
    <source>
        <strain evidence="22">PS312</strain>
    </source>
</reference>
<dbReference type="GO" id="GO:0015012">
    <property type="term" value="P:heparan sulfate proteoglycan biosynthetic process"/>
    <property type="evidence" value="ECO:0000318"/>
    <property type="project" value="GO_Central"/>
</dbReference>
<evidence type="ECO:0000256" key="12">
    <source>
        <dbReference type="ARBA" id="ARBA00022968"/>
    </source>
</evidence>
<dbReference type="AlphaFoldDB" id="A0A2A6BWE7"/>
<evidence type="ECO:0000256" key="10">
    <source>
        <dbReference type="ARBA" id="ARBA00022723"/>
    </source>
</evidence>
<dbReference type="GO" id="GO:0016702">
    <property type="term" value="F:oxidoreductase activity, acting on single donors with incorporation of molecular oxygen, incorporation of two atoms of oxygen"/>
    <property type="evidence" value="ECO:0007669"/>
    <property type="project" value="InterPro"/>
</dbReference>
<evidence type="ECO:0000256" key="15">
    <source>
        <dbReference type="ARBA" id="ARBA00023004"/>
    </source>
</evidence>